<dbReference type="AlphaFoldDB" id="A0A5C5FW13"/>
<gene>
    <name evidence="2" type="ORF">DMC30DRAFT_220217</name>
</gene>
<feature type="compositionally biased region" description="Low complexity" evidence="1">
    <location>
        <begin position="385"/>
        <end position="397"/>
    </location>
</feature>
<feature type="compositionally biased region" description="Acidic residues" evidence="1">
    <location>
        <begin position="41"/>
        <end position="50"/>
    </location>
</feature>
<dbReference type="EMBL" id="SOZI01000051">
    <property type="protein sequence ID" value="TNY21063.1"/>
    <property type="molecule type" value="Genomic_DNA"/>
</dbReference>
<sequence>MSRYAQRLAPPAANRYRQPQNRGYYDEEPPHHLGRGYRDEPQEDDDDDETAVATDLSLARQHQPHRGVQFGENEVEEFNGSEAPDAVLPARSRSRMALSPPPPIPPPTGRRSAQPAPPPPALVPALVRPPPPQQQQRQRLSEARYDMPPPPVPDRGRSRYDAPVSFARSTAYADEPPRRERSWADYGDDMDDEPAPHEVDGDDDDAFTAVATGVATDLSMDDGPPSQSRRAEDPRARIAAAQAQALGQGPSFLAVPRPPSRGVQVRRASPDPQQHPQSQALAVQPPPAAARYSPSGFDEDDFSASGVDDDAPPYFAPAQGRRASSQQHQQGQLPPPPVAPVQRTYVSSAAAGIGRPVSSTSSRMRVDDDDDDEGFQPPMPPARAPPRAVAYERPAVASRDRERERYEGSEDSPLERELIALLKDLNFSLALKDFHDAMRIGVQKTLVSEDGMGHAYVKIHVQRLPRVQDLTREEHLQAFWVPLAGSRWEFRTPSHSVTVVFKTAALAAYEAQFLTSRR</sequence>
<evidence type="ECO:0000313" key="3">
    <source>
        <dbReference type="Proteomes" id="UP000311382"/>
    </source>
</evidence>
<protein>
    <submittedName>
        <fullName evidence="2">Uncharacterized protein</fullName>
    </submittedName>
</protein>
<evidence type="ECO:0000313" key="2">
    <source>
        <dbReference type="EMBL" id="TNY21063.1"/>
    </source>
</evidence>
<feature type="compositionally biased region" description="Pro residues" evidence="1">
    <location>
        <begin position="115"/>
        <end position="133"/>
    </location>
</feature>
<dbReference type="OrthoDB" id="2526726at2759"/>
<comment type="caution">
    <text evidence="2">The sequence shown here is derived from an EMBL/GenBank/DDBJ whole genome shotgun (WGS) entry which is preliminary data.</text>
</comment>
<keyword evidence="3" id="KW-1185">Reference proteome</keyword>
<name>A0A5C5FW13_9BASI</name>
<reference evidence="2 3" key="1">
    <citation type="submission" date="2019-03" db="EMBL/GenBank/DDBJ databases">
        <title>Rhodosporidium diobovatum UCD-FST 08-225 genome sequencing, assembly, and annotation.</title>
        <authorList>
            <person name="Fakankun I.U."/>
            <person name="Fristensky B."/>
            <person name="Levin D.B."/>
        </authorList>
    </citation>
    <scope>NUCLEOTIDE SEQUENCE [LARGE SCALE GENOMIC DNA]</scope>
    <source>
        <strain evidence="2 3">UCD-FST 08-225</strain>
    </source>
</reference>
<feature type="compositionally biased region" description="Acidic residues" evidence="1">
    <location>
        <begin position="297"/>
        <end position="311"/>
    </location>
</feature>
<feature type="region of interest" description="Disordered" evidence="1">
    <location>
        <begin position="1"/>
        <end position="410"/>
    </location>
</feature>
<accession>A0A5C5FW13</accession>
<feature type="compositionally biased region" description="Pro residues" evidence="1">
    <location>
        <begin position="99"/>
        <end position="108"/>
    </location>
</feature>
<feature type="compositionally biased region" description="Basic and acidic residues" evidence="1">
    <location>
        <begin position="24"/>
        <end position="40"/>
    </location>
</feature>
<organism evidence="2 3">
    <name type="scientific">Rhodotorula diobovata</name>
    <dbReference type="NCBI Taxonomy" id="5288"/>
    <lineage>
        <taxon>Eukaryota</taxon>
        <taxon>Fungi</taxon>
        <taxon>Dikarya</taxon>
        <taxon>Basidiomycota</taxon>
        <taxon>Pucciniomycotina</taxon>
        <taxon>Microbotryomycetes</taxon>
        <taxon>Sporidiobolales</taxon>
        <taxon>Sporidiobolaceae</taxon>
        <taxon>Rhodotorula</taxon>
    </lineage>
</organism>
<feature type="compositionally biased region" description="Basic and acidic residues" evidence="1">
    <location>
        <begin position="398"/>
        <end position="410"/>
    </location>
</feature>
<evidence type="ECO:0000256" key="1">
    <source>
        <dbReference type="SAM" id="MobiDB-lite"/>
    </source>
</evidence>
<proteinExistence type="predicted"/>
<dbReference type="Proteomes" id="UP000311382">
    <property type="component" value="Unassembled WGS sequence"/>
</dbReference>
<feature type="compositionally biased region" description="Low complexity" evidence="1">
    <location>
        <begin position="318"/>
        <end position="332"/>
    </location>
</feature>